<name>A0A5B7JZE9_PORTR</name>
<protein>
    <submittedName>
        <fullName evidence="2">Uncharacterized protein</fullName>
    </submittedName>
</protein>
<gene>
    <name evidence="2" type="ORF">E2C01_093694</name>
</gene>
<dbReference type="Proteomes" id="UP000324222">
    <property type="component" value="Unassembled WGS sequence"/>
</dbReference>
<feature type="region of interest" description="Disordered" evidence="1">
    <location>
        <begin position="50"/>
        <end position="70"/>
    </location>
</feature>
<evidence type="ECO:0000313" key="2">
    <source>
        <dbReference type="EMBL" id="MPC98328.1"/>
    </source>
</evidence>
<sequence>MSPSTERVNTRLYNSYKAYSEGVTSTGYLCGRAGRARIPHSRGRRPWATCRLYGRGPAKGKNKKVRKKPT</sequence>
<dbReference type="EMBL" id="VSRR010113606">
    <property type="protein sequence ID" value="MPC98328.1"/>
    <property type="molecule type" value="Genomic_DNA"/>
</dbReference>
<comment type="caution">
    <text evidence="2">The sequence shown here is derived from an EMBL/GenBank/DDBJ whole genome shotgun (WGS) entry which is preliminary data.</text>
</comment>
<accession>A0A5B7JZE9</accession>
<evidence type="ECO:0000256" key="1">
    <source>
        <dbReference type="SAM" id="MobiDB-lite"/>
    </source>
</evidence>
<evidence type="ECO:0000313" key="3">
    <source>
        <dbReference type="Proteomes" id="UP000324222"/>
    </source>
</evidence>
<reference evidence="2 3" key="1">
    <citation type="submission" date="2019-05" db="EMBL/GenBank/DDBJ databases">
        <title>Another draft genome of Portunus trituberculatus and its Hox gene families provides insights of decapod evolution.</title>
        <authorList>
            <person name="Jeong J.-H."/>
            <person name="Song I."/>
            <person name="Kim S."/>
            <person name="Choi T."/>
            <person name="Kim D."/>
            <person name="Ryu S."/>
            <person name="Kim W."/>
        </authorList>
    </citation>
    <scope>NUCLEOTIDE SEQUENCE [LARGE SCALE GENOMIC DNA]</scope>
    <source>
        <tissue evidence="2">Muscle</tissue>
    </source>
</reference>
<keyword evidence="3" id="KW-1185">Reference proteome</keyword>
<proteinExistence type="predicted"/>
<organism evidence="2 3">
    <name type="scientific">Portunus trituberculatus</name>
    <name type="common">Swimming crab</name>
    <name type="synonym">Neptunus trituberculatus</name>
    <dbReference type="NCBI Taxonomy" id="210409"/>
    <lineage>
        <taxon>Eukaryota</taxon>
        <taxon>Metazoa</taxon>
        <taxon>Ecdysozoa</taxon>
        <taxon>Arthropoda</taxon>
        <taxon>Crustacea</taxon>
        <taxon>Multicrustacea</taxon>
        <taxon>Malacostraca</taxon>
        <taxon>Eumalacostraca</taxon>
        <taxon>Eucarida</taxon>
        <taxon>Decapoda</taxon>
        <taxon>Pleocyemata</taxon>
        <taxon>Brachyura</taxon>
        <taxon>Eubrachyura</taxon>
        <taxon>Portunoidea</taxon>
        <taxon>Portunidae</taxon>
        <taxon>Portuninae</taxon>
        <taxon>Portunus</taxon>
    </lineage>
</organism>
<feature type="compositionally biased region" description="Basic residues" evidence="1">
    <location>
        <begin position="58"/>
        <end position="70"/>
    </location>
</feature>
<dbReference type="AlphaFoldDB" id="A0A5B7JZE9"/>